<evidence type="ECO:0000259" key="1">
    <source>
        <dbReference type="Pfam" id="PF10592"/>
    </source>
</evidence>
<dbReference type="EMBL" id="CP061510">
    <property type="protein sequence ID" value="QSB44238.1"/>
    <property type="molecule type" value="Genomic_DNA"/>
</dbReference>
<reference evidence="2 3" key="1">
    <citation type="submission" date="2020-09" db="EMBL/GenBank/DDBJ databases">
        <title>Complete genome sequence of altererythrobacter flavus SS-21NJ, isolated from Dongying oil sludge in Shandong province.</title>
        <authorList>
            <person name="Sun S."/>
            <person name="Zhang Z."/>
        </authorList>
    </citation>
    <scope>NUCLEOTIDE SEQUENCE [LARGE SCALE GENOMIC DNA]</scope>
    <source>
        <strain evidence="2 3">SS-21NJ</strain>
    </source>
</reference>
<dbReference type="InterPro" id="IPR018891">
    <property type="entry name" value="AIPR_C"/>
</dbReference>
<gene>
    <name evidence="2" type="ORF">IDJ81_13055</name>
</gene>
<dbReference type="Pfam" id="PF10592">
    <property type="entry name" value="AIPR"/>
    <property type="match status" value="1"/>
</dbReference>
<keyword evidence="3" id="KW-1185">Reference proteome</keyword>
<organism evidence="2 3">
    <name type="scientific">Tsuneonella flava</name>
    <dbReference type="NCBI Taxonomy" id="2055955"/>
    <lineage>
        <taxon>Bacteria</taxon>
        <taxon>Pseudomonadati</taxon>
        <taxon>Pseudomonadota</taxon>
        <taxon>Alphaproteobacteria</taxon>
        <taxon>Sphingomonadales</taxon>
        <taxon>Erythrobacteraceae</taxon>
        <taxon>Tsuneonella</taxon>
    </lineage>
</organism>
<sequence>MATLLDWSNVESATKNVVETLSLDTPREAFSLLALSSILKIDYDESRGALTDGAMDRGVDAIFLDDRFSNRLIHIFQFKHHSDFNGSKRNFPSTEIDKLLSFINDVMRQTDGFVETCNPMLREKVYAVWDFIEGGSCEIKVHLCSNGEKLVEQEAARFAAALQPLKYFSVIEHDLDKLSDKIASRSDRHRSISLRMLEEQLFEKTDGNVRAVIGTVRADEFIEALKDEGDPLQLDPYLFEENVRMYLGEQNDINKRIYDTAISDESGLFWYFNNGITLVCESFSYQPGFSNPPINLSAPQIVNGGQTSHALFQASKVDFDALQRVRLLVKIIETKDKTLYAKVAEATNSQTPIRSRDLRSNDPVLIRLESALAAKGWYLDRKRDQHSEKSEDKRIDALKLGQIWLAFVRSEPDRAKTASDRIFGEFFPLIFDPAEMSADRVIEIWKFYNALEARRRVIIQEARSMRGRERSFETFWMIEGVFHLAYAVKRISERQGVDLFDSQRTIPRIDTASERIERFVSQRPGISYYRLFRSAATKQGLFESLFDQEQGELDL</sequence>
<dbReference type="RefSeq" id="WP_205441602.1">
    <property type="nucleotide sequence ID" value="NZ_CP061510.1"/>
</dbReference>
<feature type="domain" description="Abortive phage infection protein C-terminal" evidence="1">
    <location>
        <begin position="239"/>
        <end position="453"/>
    </location>
</feature>
<evidence type="ECO:0000313" key="3">
    <source>
        <dbReference type="Proteomes" id="UP000663637"/>
    </source>
</evidence>
<name>A0ABX7K8S7_9SPHN</name>
<evidence type="ECO:0000313" key="2">
    <source>
        <dbReference type="EMBL" id="QSB44238.1"/>
    </source>
</evidence>
<proteinExistence type="predicted"/>
<protein>
    <submittedName>
        <fullName evidence="2">AIPR family protein</fullName>
    </submittedName>
</protein>
<accession>A0ABX7K8S7</accession>
<dbReference type="Proteomes" id="UP000663637">
    <property type="component" value="Chromosome"/>
</dbReference>